<dbReference type="InterPro" id="IPR036864">
    <property type="entry name" value="Zn2-C6_fun-type_DNA-bd_sf"/>
</dbReference>
<dbReference type="GO" id="GO:0008270">
    <property type="term" value="F:zinc ion binding"/>
    <property type="evidence" value="ECO:0007669"/>
    <property type="project" value="InterPro"/>
</dbReference>
<dbReference type="Pfam" id="PF00172">
    <property type="entry name" value="Zn_clus"/>
    <property type="match status" value="1"/>
</dbReference>
<dbReference type="EMBL" id="MU865660">
    <property type="protein sequence ID" value="KAK4220711.1"/>
    <property type="molecule type" value="Genomic_DNA"/>
</dbReference>
<proteinExistence type="predicted"/>
<reference evidence="3" key="2">
    <citation type="submission" date="2023-05" db="EMBL/GenBank/DDBJ databases">
        <authorList>
            <consortium name="Lawrence Berkeley National Laboratory"/>
            <person name="Steindorff A."/>
            <person name="Hensen N."/>
            <person name="Bonometti L."/>
            <person name="Westerberg I."/>
            <person name="Brannstrom I.O."/>
            <person name="Guillou S."/>
            <person name="Cros-Aarteil S."/>
            <person name="Calhoun S."/>
            <person name="Haridas S."/>
            <person name="Kuo A."/>
            <person name="Mondo S."/>
            <person name="Pangilinan J."/>
            <person name="Riley R."/>
            <person name="Labutti K."/>
            <person name="Andreopoulos B."/>
            <person name="Lipzen A."/>
            <person name="Chen C."/>
            <person name="Yanf M."/>
            <person name="Daum C."/>
            <person name="Ng V."/>
            <person name="Clum A."/>
            <person name="Ohm R."/>
            <person name="Martin F."/>
            <person name="Silar P."/>
            <person name="Natvig D."/>
            <person name="Lalanne C."/>
            <person name="Gautier V."/>
            <person name="Ament-Velasquez S.L."/>
            <person name="Kruys A."/>
            <person name="Hutchinson M.I."/>
            <person name="Powell A.J."/>
            <person name="Barry K."/>
            <person name="Miller A.N."/>
            <person name="Grigoriev I.V."/>
            <person name="Debuchy R."/>
            <person name="Gladieux P."/>
            <person name="Thoren M.H."/>
            <person name="Johannesson H."/>
        </authorList>
    </citation>
    <scope>NUCLEOTIDE SEQUENCE</scope>
    <source>
        <strain evidence="3">CBS 990.96</strain>
    </source>
</reference>
<organism evidence="3 4">
    <name type="scientific">Podospora fimiseda</name>
    <dbReference type="NCBI Taxonomy" id="252190"/>
    <lineage>
        <taxon>Eukaryota</taxon>
        <taxon>Fungi</taxon>
        <taxon>Dikarya</taxon>
        <taxon>Ascomycota</taxon>
        <taxon>Pezizomycotina</taxon>
        <taxon>Sordariomycetes</taxon>
        <taxon>Sordariomycetidae</taxon>
        <taxon>Sordariales</taxon>
        <taxon>Podosporaceae</taxon>
        <taxon>Podospora</taxon>
    </lineage>
</organism>
<comment type="caution">
    <text evidence="3">The sequence shown here is derived from an EMBL/GenBank/DDBJ whole genome shotgun (WGS) entry which is preliminary data.</text>
</comment>
<evidence type="ECO:0000313" key="4">
    <source>
        <dbReference type="Proteomes" id="UP001301958"/>
    </source>
</evidence>
<dbReference type="SUPFAM" id="SSF57701">
    <property type="entry name" value="Zn2/Cys6 DNA-binding domain"/>
    <property type="match status" value="1"/>
</dbReference>
<evidence type="ECO:0000259" key="2">
    <source>
        <dbReference type="Pfam" id="PF00172"/>
    </source>
</evidence>
<dbReference type="AlphaFoldDB" id="A0AAN6YMG8"/>
<reference evidence="3" key="1">
    <citation type="journal article" date="2023" name="Mol. Phylogenet. Evol.">
        <title>Genome-scale phylogeny and comparative genomics of the fungal order Sordariales.</title>
        <authorList>
            <person name="Hensen N."/>
            <person name="Bonometti L."/>
            <person name="Westerberg I."/>
            <person name="Brannstrom I.O."/>
            <person name="Guillou S."/>
            <person name="Cros-Aarteil S."/>
            <person name="Calhoun S."/>
            <person name="Haridas S."/>
            <person name="Kuo A."/>
            <person name="Mondo S."/>
            <person name="Pangilinan J."/>
            <person name="Riley R."/>
            <person name="LaButti K."/>
            <person name="Andreopoulos B."/>
            <person name="Lipzen A."/>
            <person name="Chen C."/>
            <person name="Yan M."/>
            <person name="Daum C."/>
            <person name="Ng V."/>
            <person name="Clum A."/>
            <person name="Steindorff A."/>
            <person name="Ohm R.A."/>
            <person name="Martin F."/>
            <person name="Silar P."/>
            <person name="Natvig D.O."/>
            <person name="Lalanne C."/>
            <person name="Gautier V."/>
            <person name="Ament-Velasquez S.L."/>
            <person name="Kruys A."/>
            <person name="Hutchinson M.I."/>
            <person name="Powell A.J."/>
            <person name="Barry K."/>
            <person name="Miller A.N."/>
            <person name="Grigoriev I.V."/>
            <person name="Debuchy R."/>
            <person name="Gladieux P."/>
            <person name="Hiltunen Thoren M."/>
            <person name="Johannesson H."/>
        </authorList>
    </citation>
    <scope>NUCLEOTIDE SEQUENCE</scope>
    <source>
        <strain evidence="3">CBS 990.96</strain>
    </source>
</reference>
<keyword evidence="1" id="KW-0539">Nucleus</keyword>
<sequence>MGHKAKRCGPCSTKHVACEGVIPCHHCLRLGLHCTPHPSYQERIPRASSSTLLIFFLTTFL</sequence>
<protein>
    <recommendedName>
        <fullName evidence="2">Zn(2)-C6 fungal-type domain-containing protein</fullName>
    </recommendedName>
</protein>
<dbReference type="Proteomes" id="UP001301958">
    <property type="component" value="Unassembled WGS sequence"/>
</dbReference>
<evidence type="ECO:0000313" key="3">
    <source>
        <dbReference type="EMBL" id="KAK4220711.1"/>
    </source>
</evidence>
<evidence type="ECO:0000256" key="1">
    <source>
        <dbReference type="ARBA" id="ARBA00023242"/>
    </source>
</evidence>
<dbReference type="Gene3D" id="4.10.240.10">
    <property type="entry name" value="Zn(2)-C6 fungal-type DNA-binding domain"/>
    <property type="match status" value="1"/>
</dbReference>
<gene>
    <name evidence="3" type="ORF">QBC38DRAFT_493647</name>
</gene>
<name>A0AAN6YMG8_9PEZI</name>
<dbReference type="GO" id="GO:0000981">
    <property type="term" value="F:DNA-binding transcription factor activity, RNA polymerase II-specific"/>
    <property type="evidence" value="ECO:0007669"/>
    <property type="project" value="InterPro"/>
</dbReference>
<accession>A0AAN6YMG8</accession>
<dbReference type="InterPro" id="IPR001138">
    <property type="entry name" value="Zn2Cys6_DnaBD"/>
</dbReference>
<feature type="domain" description="Zn(2)-C6 fungal-type" evidence="2">
    <location>
        <begin position="8"/>
        <end position="37"/>
    </location>
</feature>
<keyword evidence="4" id="KW-1185">Reference proteome</keyword>